<organism evidence="1 2">
    <name type="scientific">Catharanthus roseus</name>
    <name type="common">Madagascar periwinkle</name>
    <name type="synonym">Vinca rosea</name>
    <dbReference type="NCBI Taxonomy" id="4058"/>
    <lineage>
        <taxon>Eukaryota</taxon>
        <taxon>Viridiplantae</taxon>
        <taxon>Streptophyta</taxon>
        <taxon>Embryophyta</taxon>
        <taxon>Tracheophyta</taxon>
        <taxon>Spermatophyta</taxon>
        <taxon>Magnoliopsida</taxon>
        <taxon>eudicotyledons</taxon>
        <taxon>Gunneridae</taxon>
        <taxon>Pentapetalae</taxon>
        <taxon>asterids</taxon>
        <taxon>lamiids</taxon>
        <taxon>Gentianales</taxon>
        <taxon>Apocynaceae</taxon>
        <taxon>Rauvolfioideae</taxon>
        <taxon>Vinceae</taxon>
        <taxon>Catharanthinae</taxon>
        <taxon>Catharanthus</taxon>
    </lineage>
</organism>
<evidence type="ECO:0000313" key="2">
    <source>
        <dbReference type="Proteomes" id="UP001060085"/>
    </source>
</evidence>
<gene>
    <name evidence="1" type="ORF">M9H77_05231</name>
</gene>
<accession>A0ACC0CGR0</accession>
<reference evidence="2" key="1">
    <citation type="journal article" date="2023" name="Nat. Plants">
        <title>Single-cell RNA sequencing provides a high-resolution roadmap for understanding the multicellular compartmentation of specialized metabolism.</title>
        <authorList>
            <person name="Sun S."/>
            <person name="Shen X."/>
            <person name="Li Y."/>
            <person name="Li Y."/>
            <person name="Wang S."/>
            <person name="Li R."/>
            <person name="Zhang H."/>
            <person name="Shen G."/>
            <person name="Guo B."/>
            <person name="Wei J."/>
            <person name="Xu J."/>
            <person name="St-Pierre B."/>
            <person name="Chen S."/>
            <person name="Sun C."/>
        </authorList>
    </citation>
    <scope>NUCLEOTIDE SEQUENCE [LARGE SCALE GENOMIC DNA]</scope>
</reference>
<sequence>MQNSDMSSSYYQYYQPHFQNPNPNPSAGAGGTIGNDPQFDQVSSAACASAPPMAANYGPSDYANYSSSSSSSAYPPYTQNPEHVVPTSYASNPNPIPSSQPPHQPYSFHHLDSSYYPYDQNQAPSVNYDYSNANPNYNSSFNYSSVNSYGSSLTSTVPNHENSFGTNSNFGGYGDQGQYDAGVYKYNAGKVEPYDGRGGRSQSGNGVMFDDYGRPINIPSEKEQKGSAYVPKIVKATPKVEEQQDAKGSVQKFRVKLLSEGVGQSDMDVLCQIGLDGIRILDPSTNRTLKIYPLETVTRWEVLDSYIFAFWTKTSVDAQPRRIRLRSNSYTTSNILDTVTAASIQVKEIGGTKKLSDPNKGVEPPGEKKKGLVDWMNLMKPGTEEKDHWVPDEAVTKCTSCSSVFNAFNRKHHCRNCGDIFCDKCTQGRIALTADEHAQPVRVCDRCLAEVTQRLSNTKEAASKVAAFQSHEELVRKLNEEMEKNRKGSTGLASNGHGKRMRDVACPTCTVHLQVEVPTSGSETIECSVCQHAFRVDSY</sequence>
<keyword evidence="2" id="KW-1185">Reference proteome</keyword>
<name>A0ACC0CGR0_CATRO</name>
<dbReference type="EMBL" id="CM044701">
    <property type="protein sequence ID" value="KAI5684003.1"/>
    <property type="molecule type" value="Genomic_DNA"/>
</dbReference>
<comment type="caution">
    <text evidence="1">The sequence shown here is derived from an EMBL/GenBank/DDBJ whole genome shotgun (WGS) entry which is preliminary data.</text>
</comment>
<proteinExistence type="predicted"/>
<dbReference type="Proteomes" id="UP001060085">
    <property type="component" value="Linkage Group LG01"/>
</dbReference>
<protein>
    <submittedName>
        <fullName evidence="1">Uncharacterized protein</fullName>
    </submittedName>
</protein>
<evidence type="ECO:0000313" key="1">
    <source>
        <dbReference type="EMBL" id="KAI5684003.1"/>
    </source>
</evidence>